<gene>
    <name evidence="2" type="ORF">CDL12_03872</name>
</gene>
<accession>A0A2G9I0X2</accession>
<dbReference type="OrthoDB" id="929165at2759"/>
<dbReference type="EMBL" id="NKXS01000581">
    <property type="protein sequence ID" value="PIN23412.1"/>
    <property type="molecule type" value="Genomic_DNA"/>
</dbReference>
<dbReference type="AlphaFoldDB" id="A0A2G9I0X2"/>
<feature type="region of interest" description="Disordered" evidence="1">
    <location>
        <begin position="205"/>
        <end position="225"/>
    </location>
</feature>
<evidence type="ECO:0000313" key="3">
    <source>
        <dbReference type="Proteomes" id="UP000231279"/>
    </source>
</evidence>
<sequence>MATRNPRQQDHLFYDECWNANYEQEFIFRLAYYARLANITIKRSNIIAIRSSIDSVNFKYRTNFTYKKAHMYFKRLQQQHTVFGFIIMLPPVTYDAENNVVIAEPFIWDYVCLVILCSYMRCGERHWNKLCRIFENPIPVDVFSDLDIIQISDDSSNPTHAGSATENARPQRCPRPVTNSFDLSASFSMRFDERDFLGGNGVDNAISPADSYGSTSGTPSKPVKD</sequence>
<name>A0A2G9I0X2_9LAMI</name>
<proteinExistence type="predicted"/>
<keyword evidence="3" id="KW-1185">Reference proteome</keyword>
<reference evidence="3" key="1">
    <citation type="journal article" date="2018" name="Gigascience">
        <title>Genome assembly of the Pink Ipe (Handroanthus impetiginosus, Bignoniaceae), a highly valued, ecologically keystone Neotropical timber forest tree.</title>
        <authorList>
            <person name="Silva-Junior O.B."/>
            <person name="Grattapaglia D."/>
            <person name="Novaes E."/>
            <person name="Collevatti R.G."/>
        </authorList>
    </citation>
    <scope>NUCLEOTIDE SEQUENCE [LARGE SCALE GENOMIC DNA]</scope>
    <source>
        <strain evidence="3">cv. UFG-1</strain>
    </source>
</reference>
<protein>
    <submittedName>
        <fullName evidence="2">Uncharacterized protein</fullName>
    </submittedName>
</protein>
<organism evidence="2 3">
    <name type="scientific">Handroanthus impetiginosus</name>
    <dbReference type="NCBI Taxonomy" id="429701"/>
    <lineage>
        <taxon>Eukaryota</taxon>
        <taxon>Viridiplantae</taxon>
        <taxon>Streptophyta</taxon>
        <taxon>Embryophyta</taxon>
        <taxon>Tracheophyta</taxon>
        <taxon>Spermatophyta</taxon>
        <taxon>Magnoliopsida</taxon>
        <taxon>eudicotyledons</taxon>
        <taxon>Gunneridae</taxon>
        <taxon>Pentapetalae</taxon>
        <taxon>asterids</taxon>
        <taxon>lamiids</taxon>
        <taxon>Lamiales</taxon>
        <taxon>Bignoniaceae</taxon>
        <taxon>Crescentiina</taxon>
        <taxon>Tabebuia alliance</taxon>
        <taxon>Handroanthus</taxon>
    </lineage>
</organism>
<feature type="region of interest" description="Disordered" evidence="1">
    <location>
        <begin position="155"/>
        <end position="176"/>
    </location>
</feature>
<comment type="caution">
    <text evidence="2">The sequence shown here is derived from an EMBL/GenBank/DDBJ whole genome shotgun (WGS) entry which is preliminary data.</text>
</comment>
<dbReference type="Proteomes" id="UP000231279">
    <property type="component" value="Unassembled WGS sequence"/>
</dbReference>
<evidence type="ECO:0000256" key="1">
    <source>
        <dbReference type="SAM" id="MobiDB-lite"/>
    </source>
</evidence>
<feature type="compositionally biased region" description="Polar residues" evidence="1">
    <location>
        <begin position="157"/>
        <end position="168"/>
    </location>
</feature>
<evidence type="ECO:0000313" key="2">
    <source>
        <dbReference type="EMBL" id="PIN23412.1"/>
    </source>
</evidence>